<dbReference type="Pfam" id="PF08450">
    <property type="entry name" value="SGL"/>
    <property type="match status" value="1"/>
</dbReference>
<evidence type="ECO:0000313" key="5">
    <source>
        <dbReference type="EMBL" id="NYI50703.1"/>
    </source>
</evidence>
<dbReference type="InterPro" id="IPR011042">
    <property type="entry name" value="6-blade_b-propeller_TolB-like"/>
</dbReference>
<comment type="cofactor">
    <cofactor evidence="2">
        <name>Zn(2+)</name>
        <dbReference type="ChEBI" id="CHEBI:29105"/>
    </cofactor>
    <text evidence="2">Binds 1 divalent metal cation per subunit.</text>
</comment>
<dbReference type="InterPro" id="IPR013658">
    <property type="entry name" value="SGL"/>
</dbReference>
<feature type="active site" description="Proton donor/acceptor" evidence="1">
    <location>
        <position position="215"/>
    </location>
</feature>
<protein>
    <submittedName>
        <fullName evidence="5">Sugar lactone lactonase YvrE</fullName>
    </submittedName>
</protein>
<dbReference type="RefSeq" id="WP_179400173.1">
    <property type="nucleotide sequence ID" value="NZ_JACCCY010000004.1"/>
</dbReference>
<feature type="chain" id="PRO_5034018369" evidence="3">
    <location>
        <begin position="21"/>
        <end position="298"/>
    </location>
</feature>
<dbReference type="GO" id="GO:0046872">
    <property type="term" value="F:metal ion binding"/>
    <property type="evidence" value="ECO:0007669"/>
    <property type="project" value="UniProtKB-KW"/>
</dbReference>
<evidence type="ECO:0000256" key="3">
    <source>
        <dbReference type="SAM" id="SignalP"/>
    </source>
</evidence>
<dbReference type="PROSITE" id="PS51257">
    <property type="entry name" value="PROKAR_LIPOPROTEIN"/>
    <property type="match status" value="1"/>
</dbReference>
<dbReference type="PANTHER" id="PTHR47572:SF5">
    <property type="entry name" value="BLR2277 PROTEIN"/>
    <property type="match status" value="1"/>
</dbReference>
<evidence type="ECO:0000256" key="1">
    <source>
        <dbReference type="PIRSR" id="PIRSR605511-1"/>
    </source>
</evidence>
<keyword evidence="2" id="KW-0862">Zinc</keyword>
<gene>
    <name evidence="5" type="ORF">F5613_002865</name>
</gene>
<dbReference type="Gene3D" id="2.120.10.30">
    <property type="entry name" value="TolB, C-terminal domain"/>
    <property type="match status" value="1"/>
</dbReference>
<feature type="binding site" evidence="2">
    <location>
        <position position="138"/>
    </location>
    <ligand>
        <name>substrate</name>
    </ligand>
</feature>
<dbReference type="InterPro" id="IPR051262">
    <property type="entry name" value="SMP-30/CGR1_Lactonase"/>
</dbReference>
<comment type="caution">
    <text evidence="5">The sequence shown here is derived from an EMBL/GenBank/DDBJ whole genome shotgun (WGS) entry which is preliminary data.</text>
</comment>
<evidence type="ECO:0000256" key="2">
    <source>
        <dbReference type="PIRSR" id="PIRSR605511-2"/>
    </source>
</evidence>
<keyword evidence="2" id="KW-0479">Metal-binding</keyword>
<dbReference type="PANTHER" id="PTHR47572">
    <property type="entry name" value="LIPOPROTEIN-RELATED"/>
    <property type="match status" value="1"/>
</dbReference>
<sequence>MKKKLCILLSSLMVSCVVFSSPDGRDLVPEGTFTSGIEGPAVDAAGNLYAVNYATKGTIGLIKSSGEHGLFVTLPDGSVGNGIRFNAEGMMFVADYTNHNILCVDPKTKVISVFAHEPAMNQPNDISIAPNGSIYASDPAWSDNTGKLWRISTKGEVVLLEDSMGTTNGVEVSPDGRLLYVNESVQRNVWVYDIEPNGNLSNKRLFHRFADYGMDGMRCDVNGNLYICRYDKGTVVVLSPEGKILYEYSCKGKKPSNITFGGKELRQIYITLQDRGCIEVFDALNPGASLFVNPRPAF</sequence>
<proteinExistence type="predicted"/>
<dbReference type="AlphaFoldDB" id="A0A8E2A4K5"/>
<feature type="binding site" evidence="2">
    <location>
        <position position="168"/>
    </location>
    <ligand>
        <name>a divalent metal cation</name>
        <dbReference type="ChEBI" id="CHEBI:60240"/>
    </ligand>
</feature>
<feature type="domain" description="SMP-30/Gluconolactonase/LRE-like region" evidence="4">
    <location>
        <begin position="38"/>
        <end position="272"/>
    </location>
</feature>
<dbReference type="SUPFAM" id="SSF63829">
    <property type="entry name" value="Calcium-dependent phosphotriesterase"/>
    <property type="match status" value="1"/>
</dbReference>
<evidence type="ECO:0000313" key="6">
    <source>
        <dbReference type="Proteomes" id="UP000574332"/>
    </source>
</evidence>
<dbReference type="InterPro" id="IPR005511">
    <property type="entry name" value="SMP-30"/>
</dbReference>
<dbReference type="EMBL" id="JACCCY010000004">
    <property type="protein sequence ID" value="NYI50703.1"/>
    <property type="molecule type" value="Genomic_DNA"/>
</dbReference>
<feature type="signal peptide" evidence="3">
    <location>
        <begin position="1"/>
        <end position="20"/>
    </location>
</feature>
<keyword evidence="3" id="KW-0732">Signal</keyword>
<dbReference type="PRINTS" id="PR01790">
    <property type="entry name" value="SMP30FAMILY"/>
</dbReference>
<organism evidence="5 6">
    <name type="scientific">Macellibacteroides fermentans</name>
    <dbReference type="NCBI Taxonomy" id="879969"/>
    <lineage>
        <taxon>Bacteria</taxon>
        <taxon>Pseudomonadati</taxon>
        <taxon>Bacteroidota</taxon>
        <taxon>Bacteroidia</taxon>
        <taxon>Bacteroidales</taxon>
        <taxon>Porphyromonadaceae</taxon>
        <taxon>Macellibacteroides</taxon>
    </lineage>
</organism>
<dbReference type="Proteomes" id="UP000574332">
    <property type="component" value="Unassembled WGS sequence"/>
</dbReference>
<reference evidence="5 6" key="1">
    <citation type="submission" date="2020-07" db="EMBL/GenBank/DDBJ databases">
        <title>Genomic Encyclopedia of Type Strains, Phase IV (KMG-IV): sequencing the most valuable type-strain genomes for metagenomic binning, comparative biology and taxonomic classification.</title>
        <authorList>
            <person name="Goeker M."/>
        </authorList>
    </citation>
    <scope>NUCLEOTIDE SEQUENCE [LARGE SCALE GENOMIC DNA]</scope>
    <source>
        <strain evidence="5 6">DSM 23697</strain>
    </source>
</reference>
<evidence type="ECO:0000259" key="4">
    <source>
        <dbReference type="Pfam" id="PF08450"/>
    </source>
</evidence>
<accession>A0A8E2A4K5</accession>
<keyword evidence="6" id="KW-1185">Reference proteome</keyword>
<name>A0A8E2A4K5_9PORP</name>
<feature type="binding site" evidence="2">
    <location>
        <position position="124"/>
    </location>
    <ligand>
        <name>substrate</name>
    </ligand>
</feature>
<feature type="binding site" evidence="2">
    <location>
        <position position="215"/>
    </location>
    <ligand>
        <name>a divalent metal cation</name>
        <dbReference type="ChEBI" id="CHEBI:60240"/>
    </ligand>
</feature>